<evidence type="ECO:0000256" key="2">
    <source>
        <dbReference type="ARBA" id="ARBA00023125"/>
    </source>
</evidence>
<evidence type="ECO:0000259" key="4">
    <source>
        <dbReference type="PROSITE" id="PS01124"/>
    </source>
</evidence>
<keyword evidence="3" id="KW-0804">Transcription</keyword>
<sequence>MNIPHFWRDEHLPFIEARSIENSQKLAYDEHSHDMFSIGAITHGANFYQNSSVQYEVRAGSVVIINPHDVHACKSVAGAPWSYLMLFVDTAWMTRLQNDWGIHERSQFQPFNTNLSTDTRLFHALVGFHALLVDDDQDILCKEIACVEFFGLLNHLLHEHLSTSAPLPNIAHPRLKDAAHFIATHCTESLRLADICASAHLSPSYLVRAFKAHFGLTPHAYLLNHRILLAQKLLKQGKASIDIAHELGFADQAHFQRVFKRKVAATPRQYAML</sequence>
<dbReference type="SUPFAM" id="SSF51215">
    <property type="entry name" value="Regulatory protein AraC"/>
    <property type="match status" value="1"/>
</dbReference>
<accession>A0A8J3CLI0</accession>
<reference evidence="5" key="2">
    <citation type="submission" date="2020-09" db="EMBL/GenBank/DDBJ databases">
        <authorList>
            <person name="Sun Q."/>
            <person name="Kim S."/>
        </authorList>
    </citation>
    <scope>NUCLEOTIDE SEQUENCE</scope>
    <source>
        <strain evidence="5">KCTC 32501</strain>
    </source>
</reference>
<dbReference type="PANTHER" id="PTHR46796:SF2">
    <property type="entry name" value="TRANSCRIPTIONAL REGULATORY PROTEIN"/>
    <property type="match status" value="1"/>
</dbReference>
<reference evidence="5" key="1">
    <citation type="journal article" date="2014" name="Int. J. Syst. Evol. Microbiol.">
        <title>Complete genome sequence of Corynebacterium casei LMG S-19264T (=DSM 44701T), isolated from a smear-ripened cheese.</title>
        <authorList>
            <consortium name="US DOE Joint Genome Institute (JGI-PGF)"/>
            <person name="Walter F."/>
            <person name="Albersmeier A."/>
            <person name="Kalinowski J."/>
            <person name="Ruckert C."/>
        </authorList>
    </citation>
    <scope>NUCLEOTIDE SEQUENCE</scope>
    <source>
        <strain evidence="5">KCTC 32501</strain>
    </source>
</reference>
<dbReference type="AlphaFoldDB" id="A0A8J3CLI0"/>
<protein>
    <submittedName>
        <fullName evidence="5">AraC family transcriptional regulator</fullName>
    </submittedName>
</protein>
<evidence type="ECO:0000256" key="3">
    <source>
        <dbReference type="ARBA" id="ARBA00023163"/>
    </source>
</evidence>
<gene>
    <name evidence="5" type="ORF">GCM10009007_13560</name>
</gene>
<evidence type="ECO:0000313" key="6">
    <source>
        <dbReference type="Proteomes" id="UP000614287"/>
    </source>
</evidence>
<dbReference type="PROSITE" id="PS01124">
    <property type="entry name" value="HTH_ARAC_FAMILY_2"/>
    <property type="match status" value="1"/>
</dbReference>
<dbReference type="GO" id="GO:0043565">
    <property type="term" value="F:sequence-specific DNA binding"/>
    <property type="evidence" value="ECO:0007669"/>
    <property type="project" value="InterPro"/>
</dbReference>
<proteinExistence type="predicted"/>
<dbReference type="EMBL" id="BMZG01000006">
    <property type="protein sequence ID" value="GHA73748.1"/>
    <property type="molecule type" value="Genomic_DNA"/>
</dbReference>
<dbReference type="Proteomes" id="UP000614287">
    <property type="component" value="Unassembled WGS sequence"/>
</dbReference>
<feature type="domain" description="HTH araC/xylS-type" evidence="4">
    <location>
        <begin position="176"/>
        <end position="273"/>
    </location>
</feature>
<dbReference type="GO" id="GO:0003700">
    <property type="term" value="F:DNA-binding transcription factor activity"/>
    <property type="evidence" value="ECO:0007669"/>
    <property type="project" value="InterPro"/>
</dbReference>
<dbReference type="RefSeq" id="WP_189493188.1">
    <property type="nucleotide sequence ID" value="NZ_BMZG01000006.1"/>
</dbReference>
<name>A0A8J3CLI0_9BURK</name>
<dbReference type="InterPro" id="IPR009057">
    <property type="entry name" value="Homeodomain-like_sf"/>
</dbReference>
<dbReference type="Gene3D" id="1.10.10.60">
    <property type="entry name" value="Homeodomain-like"/>
    <property type="match status" value="2"/>
</dbReference>
<dbReference type="SMART" id="SM00342">
    <property type="entry name" value="HTH_ARAC"/>
    <property type="match status" value="1"/>
</dbReference>
<evidence type="ECO:0000256" key="1">
    <source>
        <dbReference type="ARBA" id="ARBA00023015"/>
    </source>
</evidence>
<organism evidence="5 6">
    <name type="scientific">Formosimonas limnophila</name>
    <dbReference type="NCBI Taxonomy" id="1384487"/>
    <lineage>
        <taxon>Bacteria</taxon>
        <taxon>Pseudomonadati</taxon>
        <taxon>Pseudomonadota</taxon>
        <taxon>Betaproteobacteria</taxon>
        <taxon>Burkholderiales</taxon>
        <taxon>Burkholderiaceae</taxon>
        <taxon>Formosimonas</taxon>
    </lineage>
</organism>
<comment type="caution">
    <text evidence="5">The sequence shown here is derived from an EMBL/GenBank/DDBJ whole genome shotgun (WGS) entry which is preliminary data.</text>
</comment>
<dbReference type="InterPro" id="IPR018060">
    <property type="entry name" value="HTH_AraC"/>
</dbReference>
<keyword evidence="1" id="KW-0805">Transcription regulation</keyword>
<dbReference type="Pfam" id="PF02311">
    <property type="entry name" value="AraC_binding"/>
    <property type="match status" value="1"/>
</dbReference>
<dbReference type="InterPro" id="IPR037923">
    <property type="entry name" value="HTH-like"/>
</dbReference>
<dbReference type="Pfam" id="PF12833">
    <property type="entry name" value="HTH_18"/>
    <property type="match status" value="1"/>
</dbReference>
<dbReference type="InterPro" id="IPR003313">
    <property type="entry name" value="AraC-bd"/>
</dbReference>
<keyword evidence="2" id="KW-0238">DNA-binding</keyword>
<dbReference type="PANTHER" id="PTHR46796">
    <property type="entry name" value="HTH-TYPE TRANSCRIPTIONAL ACTIVATOR RHAS-RELATED"/>
    <property type="match status" value="1"/>
</dbReference>
<dbReference type="SUPFAM" id="SSF46689">
    <property type="entry name" value="Homeodomain-like"/>
    <property type="match status" value="2"/>
</dbReference>
<keyword evidence="6" id="KW-1185">Reference proteome</keyword>
<dbReference type="InterPro" id="IPR050204">
    <property type="entry name" value="AraC_XylS_family_regulators"/>
</dbReference>
<evidence type="ECO:0000313" key="5">
    <source>
        <dbReference type="EMBL" id="GHA73748.1"/>
    </source>
</evidence>